<dbReference type="GO" id="GO:0043332">
    <property type="term" value="C:mating projection tip"/>
    <property type="evidence" value="ECO:0007669"/>
    <property type="project" value="TreeGrafter"/>
</dbReference>
<evidence type="ECO:0000313" key="4">
    <source>
        <dbReference type="Proteomes" id="UP000781932"/>
    </source>
</evidence>
<reference evidence="3" key="2">
    <citation type="submission" date="2020-11" db="EMBL/GenBank/DDBJ databases">
        <title>Whole genome sequencing of Colletotrichum sp.</title>
        <authorList>
            <person name="Li H."/>
        </authorList>
    </citation>
    <scope>NUCLEOTIDE SEQUENCE</scope>
    <source>
        <strain evidence="3">CkLH20</strain>
    </source>
</reference>
<dbReference type="InterPro" id="IPR051873">
    <property type="entry name" value="KNR4/SMI1_regulator"/>
</dbReference>
<dbReference type="PANTHER" id="PTHR47432">
    <property type="entry name" value="CELL WALL ASSEMBLY REGULATOR SMI1"/>
    <property type="match status" value="1"/>
</dbReference>
<sequence length="860" mass="94248">MTNKVYDVLIIGGGPAGLSLAGGLARQLHTALILDSTAYRNERTSHMHNVPGWDHRDPADFRAKVRDDLDERYASIEYCTTRIKEVRQVDGLFEAVDIEDHVYKGQKLGLATGVRDRVEDEVEGFSDCWGKGIFHCLFCDGFETRGADSVGLLITPYLAAHASYIIEMARMAKRFAHRVTIYTNGDHALGVKLSSEIRSSNMVVDNRPVARLGMINSGPRVRLEFADSSPSVTEAFIVSHPTTEQRAGDLVEQLGLELDEEGVIKVIAPFNETSLKGCFAAGDAATVMTTAVEAIHMGFMAGVGCTMHLQEELDIGAAFRSLWHDLTSYDRHSTVDSPYRTGRHVPLNHRQSGILTSVATASESRADVSSPYGDDSYNRLTRDSSYHGGGIPNTPTSPNPAATPYSPGLRSQSARRTSQADGFEMQSPGDVQMQSFQDGSPPPPPVSHSWKKIDAWAEEHYPELWDQLCEGCTDNDLNELEHQLDCSLPLDVRESLMIHDGQERLGMPTGIIFGSMLLDCEEIVQEWDQWRKVNQEFLSEAAIQKPAMPSKALGSQSSQASSSRTPASPAPSHNPSWRQDLIARQDSVPPNAVQRSYAHPAWIPLVRDWGGNNLAVDLAPGPKGSWGQIVLFGRDYDTKYVVARSWAHFLATVADDLNSGKWFVDEETNELKLREFKETRVEPPYFGILRWRMDQKYGRRAAKRKSVVPPNRAGSPAGSGASSPYSSPTNGEANGEQRGRSMQRLGGTSPIASPGRPGYGNSNKSSPLARVAEETPLPDLQTNGLKPTKLVEVETPRPSEDTPKGSRVSLLAHAETAEDEGKENENPEGKMNGTTNGTATAKTNGKKAEVSDEPMKEIEI</sequence>
<dbReference type="SUPFAM" id="SSF160631">
    <property type="entry name" value="SMI1/KNR4-like"/>
    <property type="match status" value="1"/>
</dbReference>
<dbReference type="Gene3D" id="3.40.1580.10">
    <property type="entry name" value="SMI1/KNR4-like"/>
    <property type="match status" value="1"/>
</dbReference>
<dbReference type="InterPro" id="IPR023753">
    <property type="entry name" value="FAD/NAD-binding_dom"/>
</dbReference>
<feature type="compositionally biased region" description="Polar residues" evidence="1">
    <location>
        <begin position="409"/>
        <end position="420"/>
    </location>
</feature>
<dbReference type="GO" id="GO:0016491">
    <property type="term" value="F:oxidoreductase activity"/>
    <property type="evidence" value="ECO:0007669"/>
    <property type="project" value="InterPro"/>
</dbReference>
<dbReference type="SUPFAM" id="SSF51905">
    <property type="entry name" value="FAD/NAD(P)-binding domain"/>
    <property type="match status" value="1"/>
</dbReference>
<feature type="compositionally biased region" description="Low complexity" evidence="1">
    <location>
        <begin position="832"/>
        <end position="843"/>
    </location>
</feature>
<dbReference type="RefSeq" id="XP_038750604.1">
    <property type="nucleotide sequence ID" value="XM_038884012.1"/>
</dbReference>
<feature type="region of interest" description="Disordered" evidence="1">
    <location>
        <begin position="357"/>
        <end position="448"/>
    </location>
</feature>
<feature type="domain" description="Knr4/Smi1-like" evidence="2">
    <location>
        <begin position="471"/>
        <end position="652"/>
    </location>
</feature>
<dbReference type="InterPro" id="IPR018958">
    <property type="entry name" value="Knr4/Smi1-like_dom"/>
</dbReference>
<proteinExistence type="predicted"/>
<dbReference type="Pfam" id="PF07992">
    <property type="entry name" value="Pyr_redox_2"/>
    <property type="match status" value="1"/>
</dbReference>
<feature type="compositionally biased region" description="Low complexity" evidence="1">
    <location>
        <begin position="555"/>
        <end position="571"/>
    </location>
</feature>
<evidence type="ECO:0000259" key="2">
    <source>
        <dbReference type="SMART" id="SM00860"/>
    </source>
</evidence>
<dbReference type="Gene3D" id="3.50.50.60">
    <property type="entry name" value="FAD/NAD(P)-binding domain"/>
    <property type="match status" value="3"/>
</dbReference>
<dbReference type="GO" id="GO:0070880">
    <property type="term" value="P:fungal-type cell wall beta-glucan biosynthetic process"/>
    <property type="evidence" value="ECO:0007669"/>
    <property type="project" value="TreeGrafter"/>
</dbReference>
<feature type="compositionally biased region" description="Basic and acidic residues" evidence="1">
    <location>
        <begin position="846"/>
        <end position="860"/>
    </location>
</feature>
<evidence type="ECO:0000256" key="1">
    <source>
        <dbReference type="SAM" id="MobiDB-lite"/>
    </source>
</evidence>
<accession>A0A9P6LPH6</accession>
<feature type="compositionally biased region" description="Low complexity" evidence="1">
    <location>
        <begin position="713"/>
        <end position="728"/>
    </location>
</feature>
<protein>
    <submittedName>
        <fullName evidence="3">Glucan synthesis regulatory protein</fullName>
    </submittedName>
</protein>
<reference evidence="3" key="1">
    <citation type="submission" date="2020-03" db="EMBL/GenBank/DDBJ databases">
        <authorList>
            <person name="He L."/>
        </authorList>
    </citation>
    <scope>NUCLEOTIDE SEQUENCE</scope>
    <source>
        <strain evidence="3">CkLH20</strain>
    </source>
</reference>
<dbReference type="GeneID" id="62157086"/>
<keyword evidence="4" id="KW-1185">Reference proteome</keyword>
<feature type="compositionally biased region" description="Basic and acidic residues" evidence="1">
    <location>
        <begin position="789"/>
        <end position="804"/>
    </location>
</feature>
<dbReference type="AlphaFoldDB" id="A0A9P6LPH6"/>
<dbReference type="OrthoDB" id="2305498at2759"/>
<dbReference type="PRINTS" id="PR00469">
    <property type="entry name" value="PNDRDTASEII"/>
</dbReference>
<evidence type="ECO:0000313" key="3">
    <source>
        <dbReference type="EMBL" id="KAF9881143.1"/>
    </source>
</evidence>
<dbReference type="PANTHER" id="PTHR47432:SF1">
    <property type="entry name" value="CELL WALL ASSEMBLY REGULATOR SMI1"/>
    <property type="match status" value="1"/>
</dbReference>
<feature type="compositionally biased region" description="Basic and acidic residues" evidence="1">
    <location>
        <begin position="376"/>
        <end position="385"/>
    </location>
</feature>
<feature type="compositionally biased region" description="Low complexity" evidence="1">
    <location>
        <begin position="392"/>
        <end position="407"/>
    </location>
</feature>
<dbReference type="SMART" id="SM00860">
    <property type="entry name" value="SMI1_KNR4"/>
    <property type="match status" value="1"/>
</dbReference>
<name>A0A9P6LPH6_9PEZI</name>
<dbReference type="PRINTS" id="PR00368">
    <property type="entry name" value="FADPNR"/>
</dbReference>
<feature type="region of interest" description="Disordered" evidence="1">
    <location>
        <begin position="548"/>
        <end position="577"/>
    </location>
</feature>
<dbReference type="Proteomes" id="UP000781932">
    <property type="component" value="Unassembled WGS sequence"/>
</dbReference>
<dbReference type="InterPro" id="IPR037883">
    <property type="entry name" value="Knr4/Smi1-like_sf"/>
</dbReference>
<dbReference type="Pfam" id="PF09346">
    <property type="entry name" value="SMI1_KNR4"/>
    <property type="match status" value="1"/>
</dbReference>
<dbReference type="InterPro" id="IPR036188">
    <property type="entry name" value="FAD/NAD-bd_sf"/>
</dbReference>
<organism evidence="3 4">
    <name type="scientific">Colletotrichum karsti</name>
    <dbReference type="NCBI Taxonomy" id="1095194"/>
    <lineage>
        <taxon>Eukaryota</taxon>
        <taxon>Fungi</taxon>
        <taxon>Dikarya</taxon>
        <taxon>Ascomycota</taxon>
        <taxon>Pezizomycotina</taxon>
        <taxon>Sordariomycetes</taxon>
        <taxon>Hypocreomycetidae</taxon>
        <taxon>Glomerellales</taxon>
        <taxon>Glomerellaceae</taxon>
        <taxon>Colletotrichum</taxon>
        <taxon>Colletotrichum boninense species complex</taxon>
    </lineage>
</organism>
<gene>
    <name evidence="3" type="ORF">CkaCkLH20_01293</name>
</gene>
<feature type="region of interest" description="Disordered" evidence="1">
    <location>
        <begin position="700"/>
        <end position="860"/>
    </location>
</feature>
<dbReference type="EMBL" id="JAATWM020000003">
    <property type="protein sequence ID" value="KAF9881143.1"/>
    <property type="molecule type" value="Genomic_DNA"/>
</dbReference>
<comment type="caution">
    <text evidence="3">The sequence shown here is derived from an EMBL/GenBank/DDBJ whole genome shotgun (WGS) entry which is preliminary data.</text>
</comment>